<feature type="domain" description="Arrestin-like N-terminal" evidence="1">
    <location>
        <begin position="122"/>
        <end position="202"/>
    </location>
</feature>
<accession>A0A9W8HW40</accession>
<protein>
    <recommendedName>
        <fullName evidence="1">Arrestin-like N-terminal domain-containing protein</fullName>
    </recommendedName>
</protein>
<dbReference type="Gene3D" id="2.60.40.640">
    <property type="match status" value="1"/>
</dbReference>
<dbReference type="EMBL" id="JANBUO010001642">
    <property type="protein sequence ID" value="KAJ2797391.1"/>
    <property type="molecule type" value="Genomic_DNA"/>
</dbReference>
<feature type="non-terminal residue" evidence="2">
    <location>
        <position position="280"/>
    </location>
</feature>
<dbReference type="OrthoDB" id="2333384at2759"/>
<evidence type="ECO:0000313" key="3">
    <source>
        <dbReference type="Proteomes" id="UP001140094"/>
    </source>
</evidence>
<keyword evidence="3" id="KW-1185">Reference proteome</keyword>
<organism evidence="2 3">
    <name type="scientific">Coemansia guatemalensis</name>
    <dbReference type="NCBI Taxonomy" id="2761395"/>
    <lineage>
        <taxon>Eukaryota</taxon>
        <taxon>Fungi</taxon>
        <taxon>Fungi incertae sedis</taxon>
        <taxon>Zoopagomycota</taxon>
        <taxon>Kickxellomycotina</taxon>
        <taxon>Kickxellomycetes</taxon>
        <taxon>Kickxellales</taxon>
        <taxon>Kickxellaceae</taxon>
        <taxon>Coemansia</taxon>
    </lineage>
</organism>
<reference evidence="2" key="1">
    <citation type="submission" date="2022-07" db="EMBL/GenBank/DDBJ databases">
        <title>Phylogenomic reconstructions and comparative analyses of Kickxellomycotina fungi.</title>
        <authorList>
            <person name="Reynolds N.K."/>
            <person name="Stajich J.E."/>
            <person name="Barry K."/>
            <person name="Grigoriev I.V."/>
            <person name="Crous P."/>
            <person name="Smith M.E."/>
        </authorList>
    </citation>
    <scope>NUCLEOTIDE SEQUENCE</scope>
    <source>
        <strain evidence="2">NRRL 1565</strain>
    </source>
</reference>
<gene>
    <name evidence="2" type="ORF">H4R20_005200</name>
</gene>
<proteinExistence type="predicted"/>
<dbReference type="Proteomes" id="UP001140094">
    <property type="component" value="Unassembled WGS sequence"/>
</dbReference>
<dbReference type="InterPro" id="IPR011021">
    <property type="entry name" value="Arrestin-like_N"/>
</dbReference>
<evidence type="ECO:0000313" key="2">
    <source>
        <dbReference type="EMBL" id="KAJ2797391.1"/>
    </source>
</evidence>
<dbReference type="InterPro" id="IPR014756">
    <property type="entry name" value="Ig_E-set"/>
</dbReference>
<sequence length="280" mass="30297">MSIFSSISHPSAVRVSVHPRTTKVVLQQSADSSNVLVGYVSVKVQRTTEITRIVVKFNGVQHLDMRDGQGPSSTLFSVRHQCAQLTCTLVECSATSSADSMSAAMAIERARVRRQRLSEESGWSNTAGLETYAEESSSGHQALELTSFSSAGAVSLGPGEYRFPFEIALPARLPVSVTSPMGKVAYHVEAEVHRASWVFHSTVVSETVEICVQQEPRLAGGRAISPMLLGFPSFQTLATTPLLFETTVAAGQWKISVYSASSRALFLGMPLKLQVYATRI</sequence>
<evidence type="ECO:0000259" key="1">
    <source>
        <dbReference type="Pfam" id="PF00339"/>
    </source>
</evidence>
<dbReference type="Pfam" id="PF00339">
    <property type="entry name" value="Arrestin_N"/>
    <property type="match status" value="1"/>
</dbReference>
<dbReference type="InterPro" id="IPR014752">
    <property type="entry name" value="Arrestin-like_C"/>
</dbReference>
<name>A0A9W8HW40_9FUNG</name>
<comment type="caution">
    <text evidence="2">The sequence shown here is derived from an EMBL/GenBank/DDBJ whole genome shotgun (WGS) entry which is preliminary data.</text>
</comment>
<dbReference type="SUPFAM" id="SSF81296">
    <property type="entry name" value="E set domains"/>
    <property type="match status" value="1"/>
</dbReference>
<dbReference type="AlphaFoldDB" id="A0A9W8HW40"/>